<evidence type="ECO:0000313" key="1">
    <source>
        <dbReference type="EMBL" id="SJN40571.1"/>
    </source>
</evidence>
<reference evidence="1 2" key="1">
    <citation type="submission" date="2017-02" db="EMBL/GenBank/DDBJ databases">
        <authorList>
            <person name="Peterson S.W."/>
        </authorList>
    </citation>
    <scope>NUCLEOTIDE SEQUENCE [LARGE SCALE GENOMIC DNA]</scope>
    <source>
        <strain evidence="1 2">42ea</strain>
    </source>
</reference>
<organism evidence="1 2">
    <name type="scientific">Marinilactibacillus psychrotolerans 42ea</name>
    <dbReference type="NCBI Taxonomy" id="1255609"/>
    <lineage>
        <taxon>Bacteria</taxon>
        <taxon>Bacillati</taxon>
        <taxon>Bacillota</taxon>
        <taxon>Bacilli</taxon>
        <taxon>Lactobacillales</taxon>
        <taxon>Carnobacteriaceae</taxon>
        <taxon>Marinilactibacillus</taxon>
    </lineage>
</organism>
<gene>
    <name evidence="1" type="ORF">FM115_08590</name>
</gene>
<protein>
    <recommendedName>
        <fullName evidence="3">DUF3884 family protein</fullName>
    </recommendedName>
</protein>
<dbReference type="Proteomes" id="UP000195611">
    <property type="component" value="Unassembled WGS sequence"/>
</dbReference>
<evidence type="ECO:0008006" key="3">
    <source>
        <dbReference type="Google" id="ProtNLM"/>
    </source>
</evidence>
<proteinExistence type="predicted"/>
<dbReference type="InterPro" id="IPR024979">
    <property type="entry name" value="DUF3884"/>
</dbReference>
<accession>A0A1R4K813</accession>
<evidence type="ECO:0000313" key="2">
    <source>
        <dbReference type="Proteomes" id="UP000195611"/>
    </source>
</evidence>
<dbReference type="AlphaFoldDB" id="A0A1R4K813"/>
<dbReference type="RefSeq" id="WP_087059281.1">
    <property type="nucleotide sequence ID" value="NZ_FUKW01000121.1"/>
</dbReference>
<sequence>MSNFNEKANIYHFIQIHFLGETSLDFQDFPALEELATWFSKSGKIWTCRNKKISLEEFTIKFLEITHIEEDQVIITDGGIGRNINGAISPLV</sequence>
<dbReference type="Pfam" id="PF13024">
    <property type="entry name" value="DUF3884"/>
    <property type="match status" value="1"/>
</dbReference>
<dbReference type="EMBL" id="FUKW01000121">
    <property type="protein sequence ID" value="SJN40571.1"/>
    <property type="molecule type" value="Genomic_DNA"/>
</dbReference>
<name>A0A1R4K813_9LACT</name>